<dbReference type="EMBL" id="JAAXPC010000001">
    <property type="protein sequence ID" value="NKY00360.1"/>
    <property type="molecule type" value="Genomic_DNA"/>
</dbReference>
<comment type="caution">
    <text evidence="2">The sequence shown here is derived from an EMBL/GenBank/DDBJ whole genome shotgun (WGS) entry which is preliminary data.</text>
</comment>
<sequence length="146" mass="14785">MPRRCCGADMPRHTVPGTAAWAVTALTAAAVTLAVASCGAPTKADNASDTAISTIAVGTPTTCNPLHGDPAGHVVVADGVTCAEANRVMDEVFAAALRGDGDHRHKSGSWLCFSGPIHGTANQRTMTSALCTNSEPSAIVTVTSAR</sequence>
<feature type="chain" id="PRO_5032992063" description="Lipoprotein" evidence="1">
    <location>
        <begin position="37"/>
        <end position="146"/>
    </location>
</feature>
<keyword evidence="1" id="KW-0732">Signal</keyword>
<reference evidence="2 3" key="1">
    <citation type="submission" date="2020-04" db="EMBL/GenBank/DDBJ databases">
        <title>MicrobeNet Type strains.</title>
        <authorList>
            <person name="Nicholson A.C."/>
        </authorList>
    </citation>
    <scope>NUCLEOTIDE SEQUENCE [LARGE SCALE GENOMIC DNA]</scope>
    <source>
        <strain evidence="2 3">ATCC BAA-14</strain>
    </source>
</reference>
<feature type="signal peptide" evidence="1">
    <location>
        <begin position="1"/>
        <end position="36"/>
    </location>
</feature>
<dbReference type="AlphaFoldDB" id="A0A846WHI2"/>
<dbReference type="Proteomes" id="UP000563898">
    <property type="component" value="Unassembled WGS sequence"/>
</dbReference>
<proteinExistence type="predicted"/>
<name>A0A846WHI2_9ACTN</name>
<accession>A0A846WHI2</accession>
<evidence type="ECO:0000256" key="1">
    <source>
        <dbReference type="SAM" id="SignalP"/>
    </source>
</evidence>
<evidence type="ECO:0008006" key="4">
    <source>
        <dbReference type="Google" id="ProtNLM"/>
    </source>
</evidence>
<evidence type="ECO:0000313" key="2">
    <source>
        <dbReference type="EMBL" id="NKY00360.1"/>
    </source>
</evidence>
<organism evidence="2 3">
    <name type="scientific">Gordonia polyisoprenivorans</name>
    <dbReference type="NCBI Taxonomy" id="84595"/>
    <lineage>
        <taxon>Bacteria</taxon>
        <taxon>Bacillati</taxon>
        <taxon>Actinomycetota</taxon>
        <taxon>Actinomycetes</taxon>
        <taxon>Mycobacteriales</taxon>
        <taxon>Gordoniaceae</taxon>
        <taxon>Gordonia</taxon>
    </lineage>
</organism>
<evidence type="ECO:0000313" key="3">
    <source>
        <dbReference type="Proteomes" id="UP000563898"/>
    </source>
</evidence>
<gene>
    <name evidence="2" type="ORF">HGA05_02025</name>
</gene>
<protein>
    <recommendedName>
        <fullName evidence="4">Lipoprotein</fullName>
    </recommendedName>
</protein>